<dbReference type="STRING" id="1742972.COMA1_10483"/>
<feature type="transmembrane region" description="Helical" evidence="1">
    <location>
        <begin position="94"/>
        <end position="119"/>
    </location>
</feature>
<dbReference type="Gene3D" id="3.10.310.50">
    <property type="match status" value="1"/>
</dbReference>
<name>A0A0S4LAN9_9BACT</name>
<dbReference type="PANTHER" id="PTHR30373">
    <property type="entry name" value="UPF0603 PROTEIN YGCG"/>
    <property type="match status" value="1"/>
</dbReference>
<accession>A0A0S4LAN9</accession>
<sequence>MAAEATLGEGVPVETGERLELTAEERERIRLAVYAAEQHTNAEIVPMIVSRSGLYRDAQHRSGLLLSLAVLALMLTTERFWLPWGWHGSNAVWLVSATILAYGAGAWLGTLAPCIRFLTPTDRLQHKVRLRAERAFTKHAVSQTRERTGVLILVSLLERQIYVLADQSIAQRVPSEGWSSVVEAAVSRLTRGDLVGGLCQGIQVCGTLLAEVSPGRSGDNPDELSNELVIES</sequence>
<evidence type="ECO:0000313" key="4">
    <source>
        <dbReference type="Proteomes" id="UP000199032"/>
    </source>
</evidence>
<evidence type="ECO:0000256" key="1">
    <source>
        <dbReference type="SAM" id="Phobius"/>
    </source>
</evidence>
<keyword evidence="1" id="KW-0472">Membrane</keyword>
<keyword evidence="1" id="KW-0812">Transmembrane</keyword>
<feature type="transmembrane region" description="Helical" evidence="1">
    <location>
        <begin position="64"/>
        <end position="82"/>
    </location>
</feature>
<dbReference type="EMBL" id="CZQA01000001">
    <property type="protein sequence ID" value="CUS32178.1"/>
    <property type="molecule type" value="Genomic_DNA"/>
</dbReference>
<organism evidence="3 4">
    <name type="scientific">Candidatus Nitrospira nitrosa</name>
    <dbReference type="NCBI Taxonomy" id="1742972"/>
    <lineage>
        <taxon>Bacteria</taxon>
        <taxon>Pseudomonadati</taxon>
        <taxon>Nitrospirota</taxon>
        <taxon>Nitrospiria</taxon>
        <taxon>Nitrospirales</taxon>
        <taxon>Nitrospiraceae</taxon>
        <taxon>Nitrospira</taxon>
    </lineage>
</organism>
<evidence type="ECO:0000313" key="3">
    <source>
        <dbReference type="EMBL" id="CUS32178.1"/>
    </source>
</evidence>
<reference evidence="3 4" key="1">
    <citation type="submission" date="2015-10" db="EMBL/GenBank/DDBJ databases">
        <authorList>
            <person name="Gilbert D.G."/>
        </authorList>
    </citation>
    <scope>NUCLEOTIDE SEQUENCE [LARGE SCALE GENOMIC DNA]</scope>
    <source>
        <strain evidence="3">COMA1</strain>
    </source>
</reference>
<feature type="domain" description="TPM" evidence="2">
    <location>
        <begin position="127"/>
        <end position="204"/>
    </location>
</feature>
<dbReference type="InterPro" id="IPR007621">
    <property type="entry name" value="TPM_dom"/>
</dbReference>
<keyword evidence="1" id="KW-1133">Transmembrane helix</keyword>
<dbReference type="Proteomes" id="UP000199032">
    <property type="component" value="Unassembled WGS sequence"/>
</dbReference>
<dbReference type="PANTHER" id="PTHR30373:SF8">
    <property type="entry name" value="BLL7265 PROTEIN"/>
    <property type="match status" value="1"/>
</dbReference>
<dbReference type="Pfam" id="PF04536">
    <property type="entry name" value="TPM_phosphatase"/>
    <property type="match status" value="1"/>
</dbReference>
<proteinExistence type="predicted"/>
<protein>
    <recommendedName>
        <fullName evidence="2">TPM domain-containing protein</fullName>
    </recommendedName>
</protein>
<evidence type="ECO:0000259" key="2">
    <source>
        <dbReference type="Pfam" id="PF04536"/>
    </source>
</evidence>
<dbReference type="AlphaFoldDB" id="A0A0S4LAN9"/>
<keyword evidence="4" id="KW-1185">Reference proteome</keyword>
<gene>
    <name evidence="3" type="ORF">COMA1_10483</name>
</gene>